<feature type="chain" id="PRO_5045872372" description="CHAP domain-containing protein" evidence="1">
    <location>
        <begin position="27"/>
        <end position="200"/>
    </location>
</feature>
<evidence type="ECO:0008006" key="4">
    <source>
        <dbReference type="Google" id="ProtNLM"/>
    </source>
</evidence>
<reference evidence="3" key="1">
    <citation type="journal article" date="2019" name="Int. J. Syst. Evol. Microbiol.">
        <title>The Global Catalogue of Microorganisms (GCM) 10K type strain sequencing project: providing services to taxonomists for standard genome sequencing and annotation.</title>
        <authorList>
            <consortium name="The Broad Institute Genomics Platform"/>
            <consortium name="The Broad Institute Genome Sequencing Center for Infectious Disease"/>
            <person name="Wu L."/>
            <person name="Ma J."/>
        </authorList>
    </citation>
    <scope>NUCLEOTIDE SEQUENCE [LARGE SCALE GENOMIC DNA]</scope>
    <source>
        <strain evidence="3">JCM 17933</strain>
    </source>
</reference>
<dbReference type="Proteomes" id="UP001500503">
    <property type="component" value="Unassembled WGS sequence"/>
</dbReference>
<keyword evidence="3" id="KW-1185">Reference proteome</keyword>
<comment type="caution">
    <text evidence="2">The sequence shown here is derived from an EMBL/GenBank/DDBJ whole genome shotgun (WGS) entry which is preliminary data.</text>
</comment>
<keyword evidence="1" id="KW-0732">Signal</keyword>
<organism evidence="2 3">
    <name type="scientific">Actinoallomurus oryzae</name>
    <dbReference type="NCBI Taxonomy" id="502180"/>
    <lineage>
        <taxon>Bacteria</taxon>
        <taxon>Bacillati</taxon>
        <taxon>Actinomycetota</taxon>
        <taxon>Actinomycetes</taxon>
        <taxon>Streptosporangiales</taxon>
        <taxon>Thermomonosporaceae</taxon>
        <taxon>Actinoallomurus</taxon>
    </lineage>
</organism>
<dbReference type="RefSeq" id="WP_345469601.1">
    <property type="nucleotide sequence ID" value="NZ_BAABHF010000038.1"/>
</dbReference>
<name>A0ABP8QMB5_9ACTN</name>
<feature type="signal peptide" evidence="1">
    <location>
        <begin position="1"/>
        <end position="26"/>
    </location>
</feature>
<proteinExistence type="predicted"/>
<protein>
    <recommendedName>
        <fullName evidence="4">CHAP domain-containing protein</fullName>
    </recommendedName>
</protein>
<dbReference type="EMBL" id="BAABHF010000038">
    <property type="protein sequence ID" value="GAA4505209.1"/>
    <property type="molecule type" value="Genomic_DNA"/>
</dbReference>
<gene>
    <name evidence="2" type="ORF">GCM10023191_060580</name>
</gene>
<accession>A0ABP8QMB5</accession>
<sequence>MNVDRKVLLPVGTAALALAAAGFAGAGLAGDGGEHAAVRAGAAPAAATSAVGPHKCGKTPSKNLHLSRTTILKRGKSWVTAKVPYSQTGTPYCNSYGRYRRDCSGFVSMAWGLHTSYWTGSLLGVSKKVSNVKKVAKGDALTHYPKSSARGHVALVVSKGEKGVYVYAEPHTGSYAQKQYWSWKYIKSNHYYGIRYKNVK</sequence>
<dbReference type="InterPro" id="IPR038765">
    <property type="entry name" value="Papain-like_cys_pep_sf"/>
</dbReference>
<dbReference type="SUPFAM" id="SSF54001">
    <property type="entry name" value="Cysteine proteinases"/>
    <property type="match status" value="1"/>
</dbReference>
<evidence type="ECO:0000313" key="3">
    <source>
        <dbReference type="Proteomes" id="UP001500503"/>
    </source>
</evidence>
<evidence type="ECO:0000256" key="1">
    <source>
        <dbReference type="SAM" id="SignalP"/>
    </source>
</evidence>
<evidence type="ECO:0000313" key="2">
    <source>
        <dbReference type="EMBL" id="GAA4505209.1"/>
    </source>
</evidence>
<dbReference type="Gene3D" id="3.90.1720.10">
    <property type="entry name" value="endopeptidase domain like (from Nostoc punctiforme)"/>
    <property type="match status" value="1"/>
</dbReference>